<keyword evidence="3" id="KW-1185">Reference proteome</keyword>
<gene>
    <name evidence="2" type="ORF">CLV30_11438</name>
</gene>
<organism evidence="2 3">
    <name type="scientific">Haloactinopolyspora alba</name>
    <dbReference type="NCBI Taxonomy" id="648780"/>
    <lineage>
        <taxon>Bacteria</taxon>
        <taxon>Bacillati</taxon>
        <taxon>Actinomycetota</taxon>
        <taxon>Actinomycetes</taxon>
        <taxon>Jiangellales</taxon>
        <taxon>Jiangellaceae</taxon>
        <taxon>Haloactinopolyspora</taxon>
    </lineage>
</organism>
<sequence>MAENSTVRTHMVGSGAAAVTYDVRGDLGTAAPDRPALLLIGSPMDAVGFGTLASHFTDRPVITYDPRGAGRNPTDTTDLEPTQHADDLHRVIQDLDAGAVDMFASSGGAINALALAAAHPGDLRRVVAHEPPTVVLLPDREMVVAAMHDIRATYRDAGLGPAMAKFIALVMYDGPLPADYLDQPAPDPAAFGLPAEDDGSRDAPLMRNMPVCNIYEPDFAALTDLGDRLVLVAGAESGEQIAARGARSVAGELGRTVVEYPSDHAGFLGGEYGQHGDPVAFAAALRASLD</sequence>
<evidence type="ECO:0000313" key="3">
    <source>
        <dbReference type="Proteomes" id="UP000243528"/>
    </source>
</evidence>
<protein>
    <submittedName>
        <fullName evidence="2">Pimeloyl-ACP methyl ester carboxylesterase</fullName>
    </submittedName>
</protein>
<dbReference type="EMBL" id="PYGE01000014">
    <property type="protein sequence ID" value="PSL01308.1"/>
    <property type="molecule type" value="Genomic_DNA"/>
</dbReference>
<dbReference type="RefSeq" id="WP_106538550.1">
    <property type="nucleotide sequence ID" value="NZ_ML142899.1"/>
</dbReference>
<dbReference type="Proteomes" id="UP000243528">
    <property type="component" value="Unassembled WGS sequence"/>
</dbReference>
<evidence type="ECO:0000259" key="1">
    <source>
        <dbReference type="Pfam" id="PF00561"/>
    </source>
</evidence>
<reference evidence="2 3" key="1">
    <citation type="submission" date="2018-03" db="EMBL/GenBank/DDBJ databases">
        <title>Genomic Encyclopedia of Archaeal and Bacterial Type Strains, Phase II (KMG-II): from individual species to whole genera.</title>
        <authorList>
            <person name="Goeker M."/>
        </authorList>
    </citation>
    <scope>NUCLEOTIDE SEQUENCE [LARGE SCALE GENOMIC DNA]</scope>
    <source>
        <strain evidence="2 3">DSM 45211</strain>
    </source>
</reference>
<dbReference type="InterPro" id="IPR000073">
    <property type="entry name" value="AB_hydrolase_1"/>
</dbReference>
<dbReference type="SUPFAM" id="SSF53474">
    <property type="entry name" value="alpha/beta-Hydrolases"/>
    <property type="match status" value="1"/>
</dbReference>
<feature type="domain" description="AB hydrolase-1" evidence="1">
    <location>
        <begin position="53"/>
        <end position="175"/>
    </location>
</feature>
<evidence type="ECO:0000313" key="2">
    <source>
        <dbReference type="EMBL" id="PSL01308.1"/>
    </source>
</evidence>
<name>A0A2P8DVP0_9ACTN</name>
<dbReference type="AlphaFoldDB" id="A0A2P8DVP0"/>
<dbReference type="Pfam" id="PF00561">
    <property type="entry name" value="Abhydrolase_1"/>
    <property type="match status" value="1"/>
</dbReference>
<dbReference type="InterPro" id="IPR029058">
    <property type="entry name" value="AB_hydrolase_fold"/>
</dbReference>
<accession>A0A2P8DVP0</accession>
<dbReference type="Gene3D" id="3.40.50.1820">
    <property type="entry name" value="alpha/beta hydrolase"/>
    <property type="match status" value="1"/>
</dbReference>
<dbReference type="OrthoDB" id="3210164at2"/>
<comment type="caution">
    <text evidence="2">The sequence shown here is derived from an EMBL/GenBank/DDBJ whole genome shotgun (WGS) entry which is preliminary data.</text>
</comment>
<proteinExistence type="predicted"/>
<dbReference type="GO" id="GO:0003824">
    <property type="term" value="F:catalytic activity"/>
    <property type="evidence" value="ECO:0007669"/>
    <property type="project" value="UniProtKB-ARBA"/>
</dbReference>